<evidence type="ECO:0000313" key="3">
    <source>
        <dbReference type="Proteomes" id="UP000076871"/>
    </source>
</evidence>
<dbReference type="EMBL" id="KV427642">
    <property type="protein sequence ID" value="KZT03630.1"/>
    <property type="molecule type" value="Genomic_DNA"/>
</dbReference>
<proteinExistence type="predicted"/>
<dbReference type="AlphaFoldDB" id="A0A165CX33"/>
<sequence length="139" mass="15875">MSVRGSRLTPSAGDDGRPQVASLQLSCEPTTKRNWFEDSAWCCSQREQGHQKGRRYGISSTCKGHAASPLLLAFAVREMYARHCVLWRFSHLRRIPLNFSGRSARPRRPKSPWHSHQRNFDPIVASSFPSRRLCFYGVS</sequence>
<keyword evidence="3" id="KW-1185">Reference proteome</keyword>
<organism evidence="2 3">
    <name type="scientific">Laetiporus sulphureus 93-53</name>
    <dbReference type="NCBI Taxonomy" id="1314785"/>
    <lineage>
        <taxon>Eukaryota</taxon>
        <taxon>Fungi</taxon>
        <taxon>Dikarya</taxon>
        <taxon>Basidiomycota</taxon>
        <taxon>Agaricomycotina</taxon>
        <taxon>Agaricomycetes</taxon>
        <taxon>Polyporales</taxon>
        <taxon>Laetiporus</taxon>
    </lineage>
</organism>
<dbReference type="Proteomes" id="UP000076871">
    <property type="component" value="Unassembled WGS sequence"/>
</dbReference>
<evidence type="ECO:0000313" key="2">
    <source>
        <dbReference type="EMBL" id="KZT03630.1"/>
    </source>
</evidence>
<dbReference type="RefSeq" id="XP_040761370.1">
    <property type="nucleotide sequence ID" value="XM_040902040.1"/>
</dbReference>
<gene>
    <name evidence="2" type="ORF">LAESUDRAFT_329308</name>
</gene>
<feature type="region of interest" description="Disordered" evidence="1">
    <location>
        <begin position="1"/>
        <end position="20"/>
    </location>
</feature>
<protein>
    <submittedName>
        <fullName evidence="2">Uncharacterized protein</fullName>
    </submittedName>
</protein>
<evidence type="ECO:0000256" key="1">
    <source>
        <dbReference type="SAM" id="MobiDB-lite"/>
    </source>
</evidence>
<name>A0A165CX33_9APHY</name>
<accession>A0A165CX33</accession>
<reference evidence="2 3" key="1">
    <citation type="journal article" date="2016" name="Mol. Biol. Evol.">
        <title>Comparative Genomics of Early-Diverging Mushroom-Forming Fungi Provides Insights into the Origins of Lignocellulose Decay Capabilities.</title>
        <authorList>
            <person name="Nagy L.G."/>
            <person name="Riley R."/>
            <person name="Tritt A."/>
            <person name="Adam C."/>
            <person name="Daum C."/>
            <person name="Floudas D."/>
            <person name="Sun H."/>
            <person name="Yadav J.S."/>
            <person name="Pangilinan J."/>
            <person name="Larsson K.H."/>
            <person name="Matsuura K."/>
            <person name="Barry K."/>
            <person name="Labutti K."/>
            <person name="Kuo R."/>
            <person name="Ohm R.A."/>
            <person name="Bhattacharya S.S."/>
            <person name="Shirouzu T."/>
            <person name="Yoshinaga Y."/>
            <person name="Martin F.M."/>
            <person name="Grigoriev I.V."/>
            <person name="Hibbett D.S."/>
        </authorList>
    </citation>
    <scope>NUCLEOTIDE SEQUENCE [LARGE SCALE GENOMIC DNA]</scope>
    <source>
        <strain evidence="2 3">93-53</strain>
    </source>
</reference>
<dbReference type="GeneID" id="63819071"/>
<dbReference type="InParanoid" id="A0A165CX33"/>